<comment type="caution">
    <text evidence="1">The sequence shown here is derived from an EMBL/GenBank/DDBJ whole genome shotgun (WGS) entry which is preliminary data.</text>
</comment>
<protein>
    <recommendedName>
        <fullName evidence="3">Nudix hydrolase domain-containing protein</fullName>
    </recommendedName>
</protein>
<sequence length="56" mass="6075">MTPIYLSSLGCAGFTVNDKNQLLVIQEKRGPAAFGQHWKLPGGHADKSTYQGISNQ</sequence>
<dbReference type="EMBL" id="JAIWYP010000001">
    <property type="protein sequence ID" value="KAH3894143.1"/>
    <property type="molecule type" value="Genomic_DNA"/>
</dbReference>
<evidence type="ECO:0000313" key="1">
    <source>
        <dbReference type="EMBL" id="KAH3894143.1"/>
    </source>
</evidence>
<reference evidence="1" key="1">
    <citation type="journal article" date="2019" name="bioRxiv">
        <title>The Genome of the Zebra Mussel, Dreissena polymorpha: A Resource for Invasive Species Research.</title>
        <authorList>
            <person name="McCartney M.A."/>
            <person name="Auch B."/>
            <person name="Kono T."/>
            <person name="Mallez S."/>
            <person name="Zhang Y."/>
            <person name="Obille A."/>
            <person name="Becker A."/>
            <person name="Abrahante J.E."/>
            <person name="Garbe J."/>
            <person name="Badalamenti J.P."/>
            <person name="Herman A."/>
            <person name="Mangelson H."/>
            <person name="Liachko I."/>
            <person name="Sullivan S."/>
            <person name="Sone E.D."/>
            <person name="Koren S."/>
            <person name="Silverstein K.A.T."/>
            <person name="Beckman K.B."/>
            <person name="Gohl D.M."/>
        </authorList>
    </citation>
    <scope>NUCLEOTIDE SEQUENCE</scope>
    <source>
        <strain evidence="1">Duluth1</strain>
        <tissue evidence="1">Whole animal</tissue>
    </source>
</reference>
<evidence type="ECO:0008006" key="3">
    <source>
        <dbReference type="Google" id="ProtNLM"/>
    </source>
</evidence>
<keyword evidence="2" id="KW-1185">Reference proteome</keyword>
<organism evidence="1 2">
    <name type="scientific">Dreissena polymorpha</name>
    <name type="common">Zebra mussel</name>
    <name type="synonym">Mytilus polymorpha</name>
    <dbReference type="NCBI Taxonomy" id="45954"/>
    <lineage>
        <taxon>Eukaryota</taxon>
        <taxon>Metazoa</taxon>
        <taxon>Spiralia</taxon>
        <taxon>Lophotrochozoa</taxon>
        <taxon>Mollusca</taxon>
        <taxon>Bivalvia</taxon>
        <taxon>Autobranchia</taxon>
        <taxon>Heteroconchia</taxon>
        <taxon>Euheterodonta</taxon>
        <taxon>Imparidentia</taxon>
        <taxon>Neoheterodontei</taxon>
        <taxon>Myida</taxon>
        <taxon>Dreissenoidea</taxon>
        <taxon>Dreissenidae</taxon>
        <taxon>Dreissena</taxon>
    </lineage>
</organism>
<dbReference type="AlphaFoldDB" id="A0A9D4NGE6"/>
<proteinExistence type="predicted"/>
<name>A0A9D4NGE6_DREPO</name>
<dbReference type="InterPro" id="IPR015797">
    <property type="entry name" value="NUDIX_hydrolase-like_dom_sf"/>
</dbReference>
<evidence type="ECO:0000313" key="2">
    <source>
        <dbReference type="Proteomes" id="UP000828390"/>
    </source>
</evidence>
<gene>
    <name evidence="1" type="ORF">DPMN_018301</name>
</gene>
<dbReference type="Proteomes" id="UP000828390">
    <property type="component" value="Unassembled WGS sequence"/>
</dbReference>
<dbReference type="Gene3D" id="3.90.79.10">
    <property type="entry name" value="Nucleoside Triphosphate Pyrophosphohydrolase"/>
    <property type="match status" value="1"/>
</dbReference>
<reference evidence="1" key="2">
    <citation type="submission" date="2020-11" db="EMBL/GenBank/DDBJ databases">
        <authorList>
            <person name="McCartney M.A."/>
            <person name="Auch B."/>
            <person name="Kono T."/>
            <person name="Mallez S."/>
            <person name="Becker A."/>
            <person name="Gohl D.M."/>
            <person name="Silverstein K.A.T."/>
            <person name="Koren S."/>
            <person name="Bechman K.B."/>
            <person name="Herman A."/>
            <person name="Abrahante J.E."/>
            <person name="Garbe J."/>
        </authorList>
    </citation>
    <scope>NUCLEOTIDE SEQUENCE</scope>
    <source>
        <strain evidence="1">Duluth1</strain>
        <tissue evidence="1">Whole animal</tissue>
    </source>
</reference>
<dbReference type="SUPFAM" id="SSF55811">
    <property type="entry name" value="Nudix"/>
    <property type="match status" value="1"/>
</dbReference>
<accession>A0A9D4NGE6</accession>